<feature type="compositionally biased region" description="Low complexity" evidence="1">
    <location>
        <begin position="210"/>
        <end position="229"/>
    </location>
</feature>
<sequence length="328" mass="35419">QPAADGAPPSGLSRVAGVVNGSDSQMMGPGKANANIKNNNQDTSPDVLSRVPKVAVIDLSEDDDLPLDSPGRESPPRNYSPLSLPSSPLPEIHATSTLDINPWSDSANRLLYCYIDANGQPVTSKDNAAVKIDDDVTFLIRCKYTDLLLSGLLYTLDNTRKSYDDYVYAYLSNIDSADVCTAPVLPDTKHKLSSQDVNGNNHIKPHKKLTSSTESTSAYSTSASTSSSSNKPCNYSETSTSTKTSHFSDSNFSDSHNSASRINPSYTSAKNKEPRTKQKETSSEYSTSLSARLKNKNPIMESQQDIVPGTSQENSQSSYSSLLDQRAS</sequence>
<proteinExistence type="predicted"/>
<name>A0A8J1U4X6_OWEFU</name>
<accession>A0A8J1U4X6</accession>
<feature type="compositionally biased region" description="Polar residues" evidence="1">
    <location>
        <begin position="35"/>
        <end position="46"/>
    </location>
</feature>
<evidence type="ECO:0000313" key="3">
    <source>
        <dbReference type="Proteomes" id="UP000749559"/>
    </source>
</evidence>
<dbReference type="AlphaFoldDB" id="A0A8J1U4X6"/>
<feature type="compositionally biased region" description="Low complexity" evidence="1">
    <location>
        <begin position="245"/>
        <end position="258"/>
    </location>
</feature>
<dbReference type="Proteomes" id="UP000749559">
    <property type="component" value="Unassembled WGS sequence"/>
</dbReference>
<comment type="caution">
    <text evidence="2">The sequence shown here is derived from an EMBL/GenBank/DDBJ whole genome shotgun (WGS) entry which is preliminary data.</text>
</comment>
<evidence type="ECO:0000256" key="1">
    <source>
        <dbReference type="SAM" id="MobiDB-lite"/>
    </source>
</evidence>
<feature type="compositionally biased region" description="Polar residues" evidence="1">
    <location>
        <begin position="230"/>
        <end position="244"/>
    </location>
</feature>
<gene>
    <name evidence="2" type="ORF">OFUS_LOCUS17102</name>
</gene>
<evidence type="ECO:0000313" key="2">
    <source>
        <dbReference type="EMBL" id="CAH1792080.1"/>
    </source>
</evidence>
<organism evidence="2 3">
    <name type="scientific">Owenia fusiformis</name>
    <name type="common">Polychaete worm</name>
    <dbReference type="NCBI Taxonomy" id="6347"/>
    <lineage>
        <taxon>Eukaryota</taxon>
        <taxon>Metazoa</taxon>
        <taxon>Spiralia</taxon>
        <taxon>Lophotrochozoa</taxon>
        <taxon>Annelida</taxon>
        <taxon>Polychaeta</taxon>
        <taxon>Sedentaria</taxon>
        <taxon>Canalipalpata</taxon>
        <taxon>Sabellida</taxon>
        <taxon>Oweniida</taxon>
        <taxon>Oweniidae</taxon>
        <taxon>Owenia</taxon>
    </lineage>
</organism>
<feature type="compositionally biased region" description="Polar residues" evidence="1">
    <location>
        <begin position="259"/>
        <end position="269"/>
    </location>
</feature>
<feature type="compositionally biased region" description="Low complexity" evidence="1">
    <location>
        <begin position="311"/>
        <end position="321"/>
    </location>
</feature>
<keyword evidence="3" id="KW-1185">Reference proteome</keyword>
<feature type="region of interest" description="Disordered" evidence="1">
    <location>
        <begin position="1"/>
        <end position="88"/>
    </location>
</feature>
<reference evidence="2" key="1">
    <citation type="submission" date="2022-03" db="EMBL/GenBank/DDBJ databases">
        <authorList>
            <person name="Martin C."/>
        </authorList>
    </citation>
    <scope>NUCLEOTIDE SEQUENCE</scope>
</reference>
<dbReference type="EMBL" id="CAIIXF020000008">
    <property type="protein sequence ID" value="CAH1792080.1"/>
    <property type="molecule type" value="Genomic_DNA"/>
</dbReference>
<feature type="non-terminal residue" evidence="2">
    <location>
        <position position="328"/>
    </location>
</feature>
<feature type="region of interest" description="Disordered" evidence="1">
    <location>
        <begin position="191"/>
        <end position="328"/>
    </location>
</feature>
<protein>
    <submittedName>
        <fullName evidence="2">Uncharacterized protein</fullName>
    </submittedName>
</protein>
<feature type="non-terminal residue" evidence="2">
    <location>
        <position position="1"/>
    </location>
</feature>
<feature type="compositionally biased region" description="Basic and acidic residues" evidence="1">
    <location>
        <begin position="270"/>
        <end position="282"/>
    </location>
</feature>